<dbReference type="KEGG" id="pchm:VFPPC_13561"/>
<dbReference type="OrthoDB" id="4956309at2759"/>
<dbReference type="RefSeq" id="XP_018144526.1">
    <property type="nucleotide sequence ID" value="XM_018291336.1"/>
</dbReference>
<sequence>MTQSQDSTAAPSSTGAVSAAHKPDHTYSNHGMSSGAQNSGNDRMSYLYDRGPGSAPQDVAARQARILAEIRSAEAMFSRR</sequence>
<feature type="compositionally biased region" description="Polar residues" evidence="1">
    <location>
        <begin position="1"/>
        <end position="16"/>
    </location>
</feature>
<dbReference type="AlphaFoldDB" id="A0A179FPX2"/>
<evidence type="ECO:0000313" key="2">
    <source>
        <dbReference type="EMBL" id="OAQ67676.1"/>
    </source>
</evidence>
<reference evidence="2 3" key="1">
    <citation type="journal article" date="2016" name="PLoS Pathog.">
        <title>Biosynthesis of antibiotic leucinostatins in bio-control fungus Purpureocillium lilacinum and their inhibition on phytophthora revealed by genome mining.</title>
        <authorList>
            <person name="Wang G."/>
            <person name="Liu Z."/>
            <person name="Lin R."/>
            <person name="Li E."/>
            <person name="Mao Z."/>
            <person name="Ling J."/>
            <person name="Yang Y."/>
            <person name="Yin W.B."/>
            <person name="Xie B."/>
        </authorList>
    </citation>
    <scope>NUCLEOTIDE SEQUENCE [LARGE SCALE GENOMIC DNA]</scope>
    <source>
        <strain evidence="2">170</strain>
    </source>
</reference>
<gene>
    <name evidence="2" type="ORF">VFPPC_13561</name>
</gene>
<protein>
    <submittedName>
        <fullName evidence="2">Uncharacterized protein</fullName>
    </submittedName>
</protein>
<proteinExistence type="predicted"/>
<organism evidence="2 3">
    <name type="scientific">Pochonia chlamydosporia 170</name>
    <dbReference type="NCBI Taxonomy" id="1380566"/>
    <lineage>
        <taxon>Eukaryota</taxon>
        <taxon>Fungi</taxon>
        <taxon>Dikarya</taxon>
        <taxon>Ascomycota</taxon>
        <taxon>Pezizomycotina</taxon>
        <taxon>Sordariomycetes</taxon>
        <taxon>Hypocreomycetidae</taxon>
        <taxon>Hypocreales</taxon>
        <taxon>Clavicipitaceae</taxon>
        <taxon>Pochonia</taxon>
    </lineage>
</organism>
<feature type="compositionally biased region" description="Polar residues" evidence="1">
    <location>
        <begin position="28"/>
        <end position="42"/>
    </location>
</feature>
<evidence type="ECO:0000256" key="1">
    <source>
        <dbReference type="SAM" id="MobiDB-lite"/>
    </source>
</evidence>
<name>A0A179FPX2_METCM</name>
<dbReference type="Proteomes" id="UP000078397">
    <property type="component" value="Unassembled WGS sequence"/>
</dbReference>
<dbReference type="EMBL" id="LSBJ02000003">
    <property type="protein sequence ID" value="OAQ67676.1"/>
    <property type="molecule type" value="Genomic_DNA"/>
</dbReference>
<keyword evidence="3" id="KW-1185">Reference proteome</keyword>
<feature type="region of interest" description="Disordered" evidence="1">
    <location>
        <begin position="1"/>
        <end position="60"/>
    </location>
</feature>
<accession>A0A179FPX2</accession>
<comment type="caution">
    <text evidence="2">The sequence shown here is derived from an EMBL/GenBank/DDBJ whole genome shotgun (WGS) entry which is preliminary data.</text>
</comment>
<dbReference type="GeneID" id="28855330"/>
<evidence type="ECO:0000313" key="3">
    <source>
        <dbReference type="Proteomes" id="UP000078397"/>
    </source>
</evidence>